<dbReference type="Proteomes" id="UP001166191">
    <property type="component" value="Unassembled WGS sequence"/>
</dbReference>
<dbReference type="EC" id="5.1.3.3" evidence="2"/>
<protein>
    <recommendedName>
        <fullName evidence="2">Aldose 1-epimerase</fullName>
        <ecNumber evidence="2">5.1.3.3</ecNumber>
    </recommendedName>
</protein>
<evidence type="ECO:0000256" key="1">
    <source>
        <dbReference type="ARBA" id="ARBA00006206"/>
    </source>
</evidence>
<comment type="similarity">
    <text evidence="1 2">Belongs to the aldose epimerase family.</text>
</comment>
<dbReference type="CDD" id="cd09019">
    <property type="entry name" value="galactose_mutarotase_like"/>
    <property type="match status" value="1"/>
</dbReference>
<dbReference type="NCBIfam" id="NF008277">
    <property type="entry name" value="PRK11055.1"/>
    <property type="match status" value="1"/>
</dbReference>
<evidence type="ECO:0000313" key="4">
    <source>
        <dbReference type="Proteomes" id="UP001166191"/>
    </source>
</evidence>
<proteinExistence type="inferred from homology"/>
<keyword evidence="4" id="KW-1185">Reference proteome</keyword>
<dbReference type="PIRSF" id="PIRSF005096">
    <property type="entry name" value="GALM"/>
    <property type="match status" value="1"/>
</dbReference>
<comment type="caution">
    <text evidence="3">The sequence shown here is derived from an EMBL/GenBank/DDBJ whole genome shotgun (WGS) entry which is preliminary data.</text>
</comment>
<evidence type="ECO:0000313" key="3">
    <source>
        <dbReference type="EMBL" id="MBU3031412.1"/>
    </source>
</evidence>
<evidence type="ECO:0000256" key="2">
    <source>
        <dbReference type="PIRNR" id="PIRNR005096"/>
    </source>
</evidence>
<keyword evidence="2" id="KW-0119">Carbohydrate metabolism</keyword>
<comment type="catalytic activity">
    <reaction evidence="2">
        <text>alpha-D-glucose = beta-D-glucose</text>
        <dbReference type="Rhea" id="RHEA:10264"/>
        <dbReference type="ChEBI" id="CHEBI:15903"/>
        <dbReference type="ChEBI" id="CHEBI:17925"/>
        <dbReference type="EC" id="5.1.3.3"/>
    </reaction>
</comment>
<dbReference type="Pfam" id="PF01263">
    <property type="entry name" value="Aldose_epim"/>
    <property type="match status" value="1"/>
</dbReference>
<dbReference type="InterPro" id="IPR047215">
    <property type="entry name" value="Galactose_mutarotase-like"/>
</dbReference>
<comment type="pathway">
    <text evidence="2">Carbohydrate metabolism; hexose metabolism.</text>
</comment>
<accession>A0ABS6ALE1</accession>
<dbReference type="InterPro" id="IPR008183">
    <property type="entry name" value="Aldose_1/G6P_1-epimerase"/>
</dbReference>
<dbReference type="EMBL" id="JAHKNG010000031">
    <property type="protein sequence ID" value="MBU3031412.1"/>
    <property type="molecule type" value="Genomic_DNA"/>
</dbReference>
<gene>
    <name evidence="3" type="ORF">KNW02_14940</name>
</gene>
<dbReference type="InterPro" id="IPR015443">
    <property type="entry name" value="Aldose_1-epimerase"/>
</dbReference>
<name>A0ABS6ALE1_9RHOB</name>
<sequence length="326" mass="35625">MSPTIFGILADGRQVRRITLRSGGLRAQILTMGAIVQDLRLEGVAHPLVLGCDRLEGYLGPARYFGAVVGRFANRIGGARFTLDGREYRTDPNFRTRHTLHGGTQGTDLMLWTVESRAEDRVSLTLQLADGHMGFPGRMDMTAQIWLAEDALNLTLAATCDAPTPCSLTHHGYFDLDGAGDIRNYALMIAADHYLPVDDDLIPTGQIAPVEGSAFDFRAPRVIGQAGYDHNFCLSDGPRSLRPVARLTGESGLALQVETTACGLQFYDGAYMDGVPGLDGRRYGPHAGAALETQHWPDAPNRPAFPDAILRPGQIWSETTRYRFLQ</sequence>
<dbReference type="PANTHER" id="PTHR10091">
    <property type="entry name" value="ALDOSE-1-EPIMERASE"/>
    <property type="match status" value="1"/>
</dbReference>
<dbReference type="PANTHER" id="PTHR10091:SF49">
    <property type="entry name" value="ALDOSE 1-EPIMERASE"/>
    <property type="match status" value="1"/>
</dbReference>
<reference evidence="3" key="1">
    <citation type="submission" date="2021-06" db="EMBL/GenBank/DDBJ databases">
        <title>Paracoccus bacterium XHP0099 sp. nov., isolated from the surface waters of the Yellow Sea.</title>
        <authorList>
            <person name="Xue H."/>
            <person name="Zhang D."/>
        </authorList>
    </citation>
    <scope>NUCLEOTIDE SEQUENCE</scope>
    <source>
        <strain evidence="3">XHP0099</strain>
    </source>
</reference>
<dbReference type="RefSeq" id="WP_216034082.1">
    <property type="nucleotide sequence ID" value="NZ_JAHKNG010000031.1"/>
</dbReference>
<keyword evidence="2" id="KW-0413">Isomerase</keyword>
<organism evidence="3 4">
    <name type="scientific">Paracoccus marinaquae</name>
    <dbReference type="NCBI Taxonomy" id="2841926"/>
    <lineage>
        <taxon>Bacteria</taxon>
        <taxon>Pseudomonadati</taxon>
        <taxon>Pseudomonadota</taxon>
        <taxon>Alphaproteobacteria</taxon>
        <taxon>Rhodobacterales</taxon>
        <taxon>Paracoccaceae</taxon>
        <taxon>Paracoccus</taxon>
    </lineage>
</organism>